<dbReference type="InterPro" id="IPR003331">
    <property type="entry name" value="UDP_GlcNAc_Epimerase_2_dom"/>
</dbReference>
<proteinExistence type="predicted"/>
<reference evidence="2 3" key="1">
    <citation type="submission" date="2022-10" db="EMBL/GenBank/DDBJ databases">
        <title>Janthinobacterium sp. hw3 Genome sequencing.</title>
        <authorList>
            <person name="Park S."/>
        </authorList>
    </citation>
    <scope>NUCLEOTIDE SEQUENCE [LARGE SCALE GENOMIC DNA]</scope>
    <source>
        <strain evidence="3">hw3</strain>
    </source>
</reference>
<sequence length="388" mass="41146">MSAPRKIAVVTGSRAEYGLLYWVLHDLRAAPDVELQLIVTGMHLAPEFGLTVREIENDGFPIARRVEMLLSSDTPGGIAKSMALGLIGIADAFEQLRPDLVLVLGDRFEILAAAQAAMLHNIPLAHIAGGDTTEGAFDESIRHAISKMAHLHLVTNELSARRVRQLGEDPQAVHVVGNPGLDHLRRRPLLEAAALAEALGAPLGRRNLLITFHPVTLEPSQGVAQQAELLAALADLPADTALWFTRPNADTGGRALAAALDLWAAQRPNARVFASLGQLRYLSLMAQADAVLGNSSSGLYEAPSFKVPTVDIGDRQRGRSAAASVLHCEAERGAIAAALGKALALDCSAVLNPYGDGASSARIVAALRQLPGDPARLKKTFHLLDIAP</sequence>
<keyword evidence="2" id="KW-0378">Hydrolase</keyword>
<name>A0ABT5K1M0_9BURK</name>
<dbReference type="PANTHER" id="PTHR43174:SF3">
    <property type="entry name" value="UDP-N-ACETYLGLUCOSAMINE 2-EPIMERASE"/>
    <property type="match status" value="1"/>
</dbReference>
<dbReference type="Proteomes" id="UP001221208">
    <property type="component" value="Unassembled WGS sequence"/>
</dbReference>
<comment type="caution">
    <text evidence="2">The sequence shown here is derived from an EMBL/GenBank/DDBJ whole genome shotgun (WGS) entry which is preliminary data.</text>
</comment>
<dbReference type="Gene3D" id="3.40.50.2000">
    <property type="entry name" value="Glycogen Phosphorylase B"/>
    <property type="match status" value="2"/>
</dbReference>
<dbReference type="CDD" id="cd03786">
    <property type="entry name" value="GTB_UDP-GlcNAc_2-Epimerase"/>
    <property type="match status" value="1"/>
</dbReference>
<keyword evidence="3" id="KW-1185">Reference proteome</keyword>
<accession>A0ABT5K1M0</accession>
<keyword evidence="2" id="KW-0326">Glycosidase</keyword>
<dbReference type="EMBL" id="JAQQXR010000005">
    <property type="protein sequence ID" value="MDC8758887.1"/>
    <property type="molecule type" value="Genomic_DNA"/>
</dbReference>
<dbReference type="EC" id="3.2.1.183" evidence="2"/>
<gene>
    <name evidence="2" type="primary">neuC</name>
    <name evidence="2" type="ORF">OIK44_14995</name>
</gene>
<dbReference type="NCBIfam" id="TIGR03568">
    <property type="entry name" value="NeuC_NnaA"/>
    <property type="match status" value="1"/>
</dbReference>
<dbReference type="InterPro" id="IPR020004">
    <property type="entry name" value="UDP-GlcNAc_Epase"/>
</dbReference>
<dbReference type="RefSeq" id="WP_273671732.1">
    <property type="nucleotide sequence ID" value="NZ_JAQQXR010000005.1"/>
</dbReference>
<dbReference type="PANTHER" id="PTHR43174">
    <property type="entry name" value="UDP-N-ACETYLGLUCOSAMINE 2-EPIMERASE"/>
    <property type="match status" value="1"/>
</dbReference>
<evidence type="ECO:0000259" key="1">
    <source>
        <dbReference type="Pfam" id="PF02350"/>
    </source>
</evidence>
<dbReference type="Pfam" id="PF02350">
    <property type="entry name" value="Epimerase_2"/>
    <property type="match status" value="1"/>
</dbReference>
<protein>
    <submittedName>
        <fullName evidence="2">UDP-N-acetylglucosamine 2-epimerase</fullName>
        <ecNumber evidence="2">3.2.1.183</ecNumber>
    </submittedName>
</protein>
<dbReference type="GO" id="GO:0016798">
    <property type="term" value="F:hydrolase activity, acting on glycosyl bonds"/>
    <property type="evidence" value="ECO:0007669"/>
    <property type="project" value="UniProtKB-KW"/>
</dbReference>
<organism evidence="2 3">
    <name type="scientific">Janthinobacterium fluminis</name>
    <dbReference type="NCBI Taxonomy" id="2987524"/>
    <lineage>
        <taxon>Bacteria</taxon>
        <taxon>Pseudomonadati</taxon>
        <taxon>Pseudomonadota</taxon>
        <taxon>Betaproteobacteria</taxon>
        <taxon>Burkholderiales</taxon>
        <taxon>Oxalobacteraceae</taxon>
        <taxon>Janthinobacterium</taxon>
    </lineage>
</organism>
<dbReference type="InterPro" id="IPR029767">
    <property type="entry name" value="WecB-like"/>
</dbReference>
<feature type="domain" description="UDP-N-acetylglucosamine 2-epimerase" evidence="1">
    <location>
        <begin position="26"/>
        <end position="367"/>
    </location>
</feature>
<evidence type="ECO:0000313" key="3">
    <source>
        <dbReference type="Proteomes" id="UP001221208"/>
    </source>
</evidence>
<dbReference type="SUPFAM" id="SSF53756">
    <property type="entry name" value="UDP-Glycosyltransferase/glycogen phosphorylase"/>
    <property type="match status" value="1"/>
</dbReference>
<evidence type="ECO:0000313" key="2">
    <source>
        <dbReference type="EMBL" id="MDC8758887.1"/>
    </source>
</evidence>